<sequence length="126" mass="14546">MKIAMRKFSHTPKDIELTLNSEGELVAEHITLKGHIKRVDSKILYLDAKVFGEIELICDSSGETYVKEIDYPLVLYISDGIWDSQSQSKSFDSFEVIEFFDGFVDLHYILESEMTSLRSDYHTKDN</sequence>
<dbReference type="OrthoDB" id="5361472at2"/>
<dbReference type="AlphaFoldDB" id="A0A099UCY3"/>
<evidence type="ECO:0000313" key="3">
    <source>
        <dbReference type="Proteomes" id="UP000029925"/>
    </source>
</evidence>
<reference evidence="4" key="2">
    <citation type="submission" date="2015-11" db="EMBL/GenBank/DDBJ databases">
        <authorList>
            <person name="Anvar S.Y."/>
        </authorList>
    </citation>
    <scope>NUCLEOTIDE SEQUENCE [LARGE SCALE GENOMIC DNA]</scope>
</reference>
<proteinExistence type="predicted"/>
<protein>
    <recommendedName>
        <fullName evidence="5">DUF177 domain-containing protein</fullName>
    </recommendedName>
</protein>
<dbReference type="STRING" id="76936.BN2458_PEG1835"/>
<reference evidence="2 3" key="1">
    <citation type="journal article" date="2014" name="Genome Announc.">
        <title>Draft genome sequences of eight enterohepatic helicobacter species isolated from both laboratory and wild rodents.</title>
        <authorList>
            <person name="Sheh A."/>
            <person name="Shen Z."/>
            <person name="Fox J.G."/>
        </authorList>
    </citation>
    <scope>NUCLEOTIDE SEQUENCE [LARGE SCALE GENOMIC DNA]</scope>
    <source>
        <strain evidence="2 3">MIT 98-6810</strain>
    </source>
</reference>
<dbReference type="Proteomes" id="UP000064525">
    <property type="component" value="Chromosome I"/>
</dbReference>
<accession>A0A099UCY3</accession>
<dbReference type="PATRIC" id="fig|76936.10.peg.1790"/>
<dbReference type="KEGG" id="hty:BN2458_PEG1835"/>
<evidence type="ECO:0000313" key="2">
    <source>
        <dbReference type="EMBL" id="TLD78233.1"/>
    </source>
</evidence>
<dbReference type="GeneID" id="78151969"/>
<name>A0A099UCY3_9HELI</name>
<evidence type="ECO:0000313" key="1">
    <source>
        <dbReference type="EMBL" id="CUU40718.1"/>
    </source>
</evidence>
<organism evidence="1 4">
    <name type="scientific">Helicobacter typhlonius</name>
    <dbReference type="NCBI Taxonomy" id="76936"/>
    <lineage>
        <taxon>Bacteria</taxon>
        <taxon>Pseudomonadati</taxon>
        <taxon>Campylobacterota</taxon>
        <taxon>Epsilonproteobacteria</taxon>
        <taxon>Campylobacterales</taxon>
        <taxon>Helicobacteraceae</taxon>
        <taxon>Helicobacter</taxon>
    </lineage>
</organism>
<dbReference type="Proteomes" id="UP000029925">
    <property type="component" value="Unassembled WGS sequence"/>
</dbReference>
<dbReference type="RefSeq" id="WP_034327840.1">
    <property type="nucleotide sequence ID" value="NZ_CAJTQN010000001.1"/>
</dbReference>
<dbReference type="EMBL" id="JRPF02000008">
    <property type="protein sequence ID" value="TLD78233.1"/>
    <property type="molecule type" value="Genomic_DNA"/>
</dbReference>
<keyword evidence="3" id="KW-1185">Reference proteome</keyword>
<gene>
    <name evidence="1" type="ORF">BN2458_PEG1835</name>
    <name evidence="2" type="ORF">LS75_007220</name>
</gene>
<evidence type="ECO:0008006" key="5">
    <source>
        <dbReference type="Google" id="ProtNLM"/>
    </source>
</evidence>
<reference evidence="1" key="3">
    <citation type="submission" date="2015-11" db="EMBL/GenBank/DDBJ databases">
        <authorList>
            <person name="Zhang Y."/>
            <person name="Guo Z."/>
        </authorList>
    </citation>
    <scope>NUCLEOTIDE SEQUENCE</scope>
    <source>
        <strain evidence="1">1</strain>
    </source>
</reference>
<evidence type="ECO:0000313" key="4">
    <source>
        <dbReference type="Proteomes" id="UP000064525"/>
    </source>
</evidence>
<dbReference type="EMBL" id="LN907858">
    <property type="protein sequence ID" value="CUU40718.1"/>
    <property type="molecule type" value="Genomic_DNA"/>
</dbReference>